<dbReference type="AlphaFoldDB" id="X0YVV3"/>
<feature type="non-terminal residue" evidence="1">
    <location>
        <position position="1"/>
    </location>
</feature>
<sequence length="69" mass="8020">KSPRNGGKKVATIRITRAPYQERILDMPDDHFEREGGRFLWPGGITEFKIMMGLDKVSWVIEFELVEVK</sequence>
<comment type="caution">
    <text evidence="1">The sequence shown here is derived from an EMBL/GenBank/DDBJ whole genome shotgun (WGS) entry which is preliminary data.</text>
</comment>
<proteinExistence type="predicted"/>
<protein>
    <submittedName>
        <fullName evidence="1">Uncharacterized protein</fullName>
    </submittedName>
</protein>
<accession>X0YVV3</accession>
<dbReference type="EMBL" id="BARS01042264">
    <property type="protein sequence ID" value="GAG40736.1"/>
    <property type="molecule type" value="Genomic_DNA"/>
</dbReference>
<organism evidence="1">
    <name type="scientific">marine sediment metagenome</name>
    <dbReference type="NCBI Taxonomy" id="412755"/>
    <lineage>
        <taxon>unclassified sequences</taxon>
        <taxon>metagenomes</taxon>
        <taxon>ecological metagenomes</taxon>
    </lineage>
</organism>
<name>X0YVV3_9ZZZZ</name>
<evidence type="ECO:0000313" key="1">
    <source>
        <dbReference type="EMBL" id="GAG40736.1"/>
    </source>
</evidence>
<reference evidence="1" key="1">
    <citation type="journal article" date="2014" name="Front. Microbiol.">
        <title>High frequency of phylogenetically diverse reductive dehalogenase-homologous genes in deep subseafloor sedimentary metagenomes.</title>
        <authorList>
            <person name="Kawai M."/>
            <person name="Futagami T."/>
            <person name="Toyoda A."/>
            <person name="Takaki Y."/>
            <person name="Nishi S."/>
            <person name="Hori S."/>
            <person name="Arai W."/>
            <person name="Tsubouchi T."/>
            <person name="Morono Y."/>
            <person name="Uchiyama I."/>
            <person name="Ito T."/>
            <person name="Fujiyama A."/>
            <person name="Inagaki F."/>
            <person name="Takami H."/>
        </authorList>
    </citation>
    <scope>NUCLEOTIDE SEQUENCE</scope>
    <source>
        <strain evidence="1">Expedition CK06-06</strain>
    </source>
</reference>
<gene>
    <name evidence="1" type="ORF">S01H1_64148</name>
</gene>